<dbReference type="HOGENOM" id="CLU_005762_0_1_5"/>
<dbReference type="EMBL" id="CP002292">
    <property type="protein sequence ID" value="ADP72040.1"/>
    <property type="molecule type" value="Genomic_DNA"/>
</dbReference>
<dbReference type="GO" id="GO:0009035">
    <property type="term" value="F:type I site-specific deoxyribonuclease activity"/>
    <property type="evidence" value="ECO:0007669"/>
    <property type="project" value="UniProtKB-EC"/>
</dbReference>
<dbReference type="InterPro" id="IPR051268">
    <property type="entry name" value="Type-I_R_enzyme_R_subunit"/>
</dbReference>
<dbReference type="InterPro" id="IPR027417">
    <property type="entry name" value="P-loop_NTPase"/>
</dbReference>
<protein>
    <recommendedName>
        <fullName evidence="10">Type I restriction enzyme endonuclease subunit</fullName>
        <shortName evidence="10">R protein</shortName>
        <ecNumber evidence="10">3.1.21.3</ecNumber>
    </recommendedName>
</protein>
<dbReference type="CDD" id="cd22332">
    <property type="entry name" value="HsdR_N"/>
    <property type="match status" value="1"/>
</dbReference>
<keyword evidence="9 10" id="KW-0238">DNA-binding</keyword>
<dbReference type="PANTHER" id="PTHR30195:SF15">
    <property type="entry name" value="TYPE I RESTRICTION ENZYME HINDI ENDONUCLEASE SUBUNIT"/>
    <property type="match status" value="1"/>
</dbReference>
<dbReference type="PANTHER" id="PTHR30195">
    <property type="entry name" value="TYPE I SITE-SPECIFIC DEOXYRIBONUCLEASE PROTEIN SUBUNIT M AND R"/>
    <property type="match status" value="1"/>
</dbReference>
<dbReference type="SUPFAM" id="SSF52540">
    <property type="entry name" value="P-loop containing nucleoside triphosphate hydrolases"/>
    <property type="match status" value="2"/>
</dbReference>
<dbReference type="Gene3D" id="3.90.1570.50">
    <property type="match status" value="1"/>
</dbReference>
<keyword evidence="13" id="KW-1185">Reference proteome</keyword>
<evidence type="ECO:0000256" key="10">
    <source>
        <dbReference type="RuleBase" id="RU364115"/>
    </source>
</evidence>
<comment type="similarity">
    <text evidence="2 10">Belongs to the HsdR family.</text>
</comment>
<comment type="function">
    <text evidence="10">Subunit R is required for both nuclease and ATPase activities, but not for modification.</text>
</comment>
<dbReference type="EC" id="3.1.21.3" evidence="10"/>
<dbReference type="Pfam" id="PF18766">
    <property type="entry name" value="SWI2_SNF2"/>
    <property type="match status" value="1"/>
</dbReference>
<keyword evidence="6" id="KW-0255">Endonuclease</keyword>
<reference evidence="13" key="1">
    <citation type="journal article" date="2011" name="J. Bacteriol.">
        <title>Genome sequences of eight morphologically diverse alphaproteobacteria.</title>
        <authorList>
            <consortium name="US DOE Joint Genome Institute"/>
            <person name="Brown P.J."/>
            <person name="Kysela D.T."/>
            <person name="Buechlein A."/>
            <person name="Hemmerich C."/>
            <person name="Brun Y.V."/>
        </authorList>
    </citation>
    <scope>NUCLEOTIDE SEQUENCE [LARGE SCALE GENOMIC DNA]</scope>
    <source>
        <strain evidence="13">ATCC 17100 / ATH 3.1.1 / DSM 162 / LMG 4299</strain>
    </source>
</reference>
<dbReference type="KEGG" id="rva:Rvan_2832"/>
<evidence type="ECO:0000313" key="12">
    <source>
        <dbReference type="EMBL" id="ADP72040.1"/>
    </source>
</evidence>
<proteinExistence type="inferred from homology"/>
<evidence type="ECO:0000256" key="8">
    <source>
        <dbReference type="ARBA" id="ARBA00022840"/>
    </source>
</evidence>
<evidence type="ECO:0000256" key="6">
    <source>
        <dbReference type="ARBA" id="ARBA00022759"/>
    </source>
</evidence>
<evidence type="ECO:0000256" key="1">
    <source>
        <dbReference type="ARBA" id="ARBA00000851"/>
    </source>
</evidence>
<dbReference type="InterPro" id="IPR004473">
    <property type="entry name" value="Restrct_endonuc_typeI_HsdR"/>
</dbReference>
<dbReference type="PROSITE" id="PS51192">
    <property type="entry name" value="HELICASE_ATP_BIND_1"/>
    <property type="match status" value="1"/>
</dbReference>
<dbReference type="Pfam" id="PF22679">
    <property type="entry name" value="T1R_D3-like"/>
    <property type="match status" value="1"/>
</dbReference>
<dbReference type="Gene3D" id="3.40.50.300">
    <property type="entry name" value="P-loop containing nucleotide triphosphate hydrolases"/>
    <property type="match status" value="2"/>
</dbReference>
<dbReference type="RefSeq" id="WP_013420411.1">
    <property type="nucleotide sequence ID" value="NC_014664.1"/>
</dbReference>
<keyword evidence="5 10" id="KW-0680">Restriction system</keyword>
<dbReference type="AlphaFoldDB" id="E3I8R1"/>
<dbReference type="STRING" id="648757.Rvan_2832"/>
<dbReference type="InterPro" id="IPR007409">
    <property type="entry name" value="Restrct_endonuc_type1_HsdR_N"/>
</dbReference>
<accession>E3I8R1</accession>
<dbReference type="OrthoDB" id="9758243at2"/>
<dbReference type="CDD" id="cd18030">
    <property type="entry name" value="DEXHc_RE_I_HsdR"/>
    <property type="match status" value="1"/>
</dbReference>
<comment type="subunit">
    <text evidence="10">The type I restriction/modification system is composed of three polypeptides R, M and S.</text>
</comment>
<sequence>MSAPLSSRPLGQPESATQARVIALLRDTLGYDYLGNWKDRDGNRNVEEGLLRTFLRRTRPGDDPLIARAIAEFQRVAGDQSRSLYDVNKSVYELLRYGVKVAPAAGENHETVWLIDWKNPAANHFAVAEEVTVKGFDAKAATKRPDIVLYVNGIALGVLELKRSTKSMAEGIRQNLDNQKKQFIRPFFTTMQLVMAGNDTEGLRYGTIETTERYYLAWKEDSAIENPLDRALSQLCHKARFLELLHDFIVFDSGTKKTCRHNQYFGVRAAQKRVRAREGGIIWHTQGSGKSLTMVWLAKWIRENVTGARVAIITDRTELDEQIEKVFVGVQEKIYRTTSGADLIAKLADTTPWLMCSLIHKFGVADDADIAEYVTELTTAVSPGFKPQGDIYVFVDECHRTQSGQLHDAMKAILPDAMFIGFTGTPLLKADKATSLEKFGTYIHTYKFDEAVADRVVLDLRYEARDIDQSISSPDKIDQWFEAKTKGLTNFAKAQLKQRWGTLQKVMSSQSRLEKIVADILMDMNTKDRLVSGRGNAMIVSGSIYQACKLYQLFEETELAGKCAIITSYRPAIADTKGETTGEGLTERLQKYEIYNRMLNGKTPEKFETEVKKKFVDEPGQMKLLIVVDKLLTGFDAPPATYLYIDKHMQDHGLFQAICRVNRLDGDDKDYGYIVDYKDLFKSLEGSIKDYASGAFDAYAPEDVKGLLVDRLEDGHKRLEEALEALRALCEPVPSPRDLPAHHRFFCGSVDADNKAALKESEPKRLLLYRLVSSLLRAYTNLANEMEEAGYTNQEAQAIKAEVKHFEDVRAAVKLKSGDYIDLKMYEPAMRHLIDAYIRAEDSLKLSAFDDLSLVDMIVKSGVKAIDALPESIAKDEGAVAETIENNVRKIITDEEPVNPAYYQKMSDLLDALIKRRREGALEYKAYLDEIVELARKVKMVDPGPTYPIGIDTPAKRALFDNLQDENLAVAIDAAIRQHKPDDFRGHPIKERVVRRAIAQALKDDARLDEIFELVKAQSEY</sequence>
<keyword evidence="8 10" id="KW-0067">ATP-binding</keyword>
<dbReference type="GO" id="GO:0005524">
    <property type="term" value="F:ATP binding"/>
    <property type="evidence" value="ECO:0007669"/>
    <property type="project" value="UniProtKB-KW"/>
</dbReference>
<gene>
    <name evidence="12" type="ordered locus">Rvan_2832</name>
</gene>
<dbReference type="NCBIfam" id="TIGR00348">
    <property type="entry name" value="hsdR"/>
    <property type="match status" value="1"/>
</dbReference>
<dbReference type="InterPro" id="IPR040980">
    <property type="entry name" value="SWI2_SNF2"/>
</dbReference>
<keyword evidence="7 10" id="KW-0378">Hydrolase</keyword>
<comment type="catalytic activity">
    <reaction evidence="1 10">
        <text>Endonucleolytic cleavage of DNA to give random double-stranded fragments with terminal 5'-phosphates, ATP is simultaneously hydrolyzed.</text>
        <dbReference type="EC" id="3.1.21.3"/>
    </reaction>
</comment>
<evidence type="ECO:0000256" key="3">
    <source>
        <dbReference type="ARBA" id="ARBA00022722"/>
    </source>
</evidence>
<name>E3I8R1_RHOVT</name>
<dbReference type="SMART" id="SM00487">
    <property type="entry name" value="DEXDc"/>
    <property type="match status" value="1"/>
</dbReference>
<dbReference type="GO" id="GO:0009307">
    <property type="term" value="P:DNA restriction-modification system"/>
    <property type="evidence" value="ECO:0007669"/>
    <property type="project" value="UniProtKB-KW"/>
</dbReference>
<evidence type="ECO:0000313" key="13">
    <source>
        <dbReference type="Proteomes" id="UP000001399"/>
    </source>
</evidence>
<keyword evidence="3" id="KW-0540">Nuclease</keyword>
<dbReference type="InterPro" id="IPR014001">
    <property type="entry name" value="Helicase_ATP-bd"/>
</dbReference>
<keyword evidence="4 10" id="KW-0547">Nucleotide-binding</keyword>
<evidence type="ECO:0000256" key="2">
    <source>
        <dbReference type="ARBA" id="ARBA00008598"/>
    </source>
</evidence>
<dbReference type="GO" id="GO:0003677">
    <property type="term" value="F:DNA binding"/>
    <property type="evidence" value="ECO:0007669"/>
    <property type="project" value="UniProtKB-KW"/>
</dbReference>
<evidence type="ECO:0000256" key="7">
    <source>
        <dbReference type="ARBA" id="ARBA00022801"/>
    </source>
</evidence>
<dbReference type="REBASE" id="28734">
    <property type="entry name" value="RvaDORF2836P"/>
</dbReference>
<evidence type="ECO:0000256" key="5">
    <source>
        <dbReference type="ARBA" id="ARBA00022747"/>
    </source>
</evidence>
<evidence type="ECO:0000256" key="4">
    <source>
        <dbReference type="ARBA" id="ARBA00022741"/>
    </source>
</evidence>
<dbReference type="Pfam" id="PF04313">
    <property type="entry name" value="HSDR_N"/>
    <property type="match status" value="1"/>
</dbReference>
<organism evidence="12 13">
    <name type="scientific">Rhodomicrobium vannielii (strain ATCC 17100 / DSM 162 / LMG 4299 / NCIMB 10020 / ATH 3.1.1)</name>
    <dbReference type="NCBI Taxonomy" id="648757"/>
    <lineage>
        <taxon>Bacteria</taxon>
        <taxon>Pseudomonadati</taxon>
        <taxon>Pseudomonadota</taxon>
        <taxon>Alphaproteobacteria</taxon>
        <taxon>Hyphomicrobiales</taxon>
        <taxon>Hyphomicrobiaceae</taxon>
        <taxon>Rhodomicrobium</taxon>
    </lineage>
</organism>
<evidence type="ECO:0000259" key="11">
    <source>
        <dbReference type="PROSITE" id="PS51192"/>
    </source>
</evidence>
<dbReference type="eggNOG" id="COG0610">
    <property type="taxonomic scope" value="Bacteria"/>
</dbReference>
<dbReference type="Proteomes" id="UP000001399">
    <property type="component" value="Chromosome"/>
</dbReference>
<feature type="domain" description="Helicase ATP-binding" evidence="11">
    <location>
        <begin position="271"/>
        <end position="444"/>
    </location>
</feature>
<dbReference type="InterPro" id="IPR055180">
    <property type="entry name" value="HsdR_RecA-like_helicase_dom_2"/>
</dbReference>
<evidence type="ECO:0000256" key="9">
    <source>
        <dbReference type="ARBA" id="ARBA00023125"/>
    </source>
</evidence>
<dbReference type="CDD" id="cd18800">
    <property type="entry name" value="SF2_C_EcoR124I-like"/>
    <property type="match status" value="1"/>
</dbReference>